<dbReference type="Proteomes" id="UP001410394">
    <property type="component" value="Unassembled WGS sequence"/>
</dbReference>
<keyword evidence="1" id="KW-0812">Transmembrane</keyword>
<comment type="caution">
    <text evidence="2">The sequence shown here is derived from an EMBL/GenBank/DDBJ whole genome shotgun (WGS) entry which is preliminary data.</text>
</comment>
<keyword evidence="3" id="KW-1185">Reference proteome</keyword>
<evidence type="ECO:0000313" key="2">
    <source>
        <dbReference type="EMBL" id="MEN3068032.1"/>
    </source>
</evidence>
<feature type="transmembrane region" description="Helical" evidence="1">
    <location>
        <begin position="44"/>
        <end position="66"/>
    </location>
</feature>
<sequence>MPEPALLFASLLFGLVGLLAFRFGKRNANWAQLLIGIALMVFPYFVSSLVLSYLIGAALCLALYLWRD</sequence>
<reference evidence="2 3" key="1">
    <citation type="journal article" date="2018" name="Int. J. Syst. Evol. Microbiol.">
        <title>Uliginosibacterium sediminicola sp. nov., isolated from freshwater sediment.</title>
        <authorList>
            <person name="Hwang W.M."/>
            <person name="Kim S.M."/>
            <person name="Kang K."/>
            <person name="Ahn T.Y."/>
        </authorList>
    </citation>
    <scope>NUCLEOTIDE SEQUENCE [LARGE SCALE GENOMIC DNA]</scope>
    <source>
        <strain evidence="2 3">M1-21</strain>
    </source>
</reference>
<protein>
    <recommendedName>
        <fullName evidence="4">Amino acid transport protein</fullName>
    </recommendedName>
</protein>
<evidence type="ECO:0008006" key="4">
    <source>
        <dbReference type="Google" id="ProtNLM"/>
    </source>
</evidence>
<keyword evidence="1" id="KW-0472">Membrane</keyword>
<keyword evidence="1" id="KW-1133">Transmembrane helix</keyword>
<accession>A0ABU9YWD5</accession>
<evidence type="ECO:0000313" key="3">
    <source>
        <dbReference type="Proteomes" id="UP001410394"/>
    </source>
</evidence>
<evidence type="ECO:0000256" key="1">
    <source>
        <dbReference type="SAM" id="Phobius"/>
    </source>
</evidence>
<dbReference type="RefSeq" id="WP_345918795.1">
    <property type="nucleotide sequence ID" value="NZ_JBDIVE010000002.1"/>
</dbReference>
<gene>
    <name evidence="2" type="ORF">ABDB84_06030</name>
</gene>
<name>A0ABU9YWD5_9RHOO</name>
<dbReference type="EMBL" id="JBDIVE010000002">
    <property type="protein sequence ID" value="MEN3068032.1"/>
    <property type="molecule type" value="Genomic_DNA"/>
</dbReference>
<organism evidence="2 3">
    <name type="scientific">Uliginosibacterium sediminicola</name>
    <dbReference type="NCBI Taxonomy" id="2024550"/>
    <lineage>
        <taxon>Bacteria</taxon>
        <taxon>Pseudomonadati</taxon>
        <taxon>Pseudomonadota</taxon>
        <taxon>Betaproteobacteria</taxon>
        <taxon>Rhodocyclales</taxon>
        <taxon>Zoogloeaceae</taxon>
        <taxon>Uliginosibacterium</taxon>
    </lineage>
</organism>
<proteinExistence type="predicted"/>